<protein>
    <submittedName>
        <fullName evidence="1">Uncharacterized protein</fullName>
    </submittedName>
</protein>
<evidence type="ECO:0000313" key="2">
    <source>
        <dbReference type="Proteomes" id="UP000603602"/>
    </source>
</evidence>
<reference evidence="2" key="1">
    <citation type="submission" date="2023-07" db="EMBL/GenBank/DDBJ databases">
        <title>Thauera sp. CAU 1555 isolated from sand of Yaerae Beach.</title>
        <authorList>
            <person name="Kim W."/>
        </authorList>
    </citation>
    <scope>NUCLEOTIDE SEQUENCE [LARGE SCALE GENOMIC DNA]</scope>
    <source>
        <strain evidence="2">CAU 1555</strain>
    </source>
</reference>
<comment type="caution">
    <text evidence="1">The sequence shown here is derived from an EMBL/GenBank/DDBJ whole genome shotgun (WGS) entry which is preliminary data.</text>
</comment>
<dbReference type="Proteomes" id="UP000603602">
    <property type="component" value="Unassembled WGS sequence"/>
</dbReference>
<evidence type="ECO:0000313" key="1">
    <source>
        <dbReference type="EMBL" id="MBD8503604.1"/>
    </source>
</evidence>
<keyword evidence="2" id="KW-1185">Reference proteome</keyword>
<name>A0ABR9BB71_9RHOO</name>
<sequence length="174" mass="19217">MDLLHFDPQPLYFDDPLPEGVLALIEAAGACYGEPEAEALLDRAHTAAPDHLMVLVARYRYYFYRHRLIEADAVVWQAVATVAARLGLPADGRNLDEEDIAVAARKSMTLTRFYLSALKAAAYVRLRRGEIPGAVRLLETLVRVDQADRLGGQALLDIAHAHQAEVAELAELDN</sequence>
<dbReference type="EMBL" id="JACYTO010000002">
    <property type="protein sequence ID" value="MBD8503604.1"/>
    <property type="molecule type" value="Genomic_DNA"/>
</dbReference>
<dbReference type="RefSeq" id="WP_187718428.1">
    <property type="nucleotide sequence ID" value="NZ_JACTAH010000002.1"/>
</dbReference>
<gene>
    <name evidence="1" type="ORF">IFO67_11980</name>
</gene>
<accession>A0ABR9BB71</accession>
<proteinExistence type="predicted"/>
<organism evidence="1 2">
    <name type="scientific">Thauera sedimentorum</name>
    <dbReference type="NCBI Taxonomy" id="2767595"/>
    <lineage>
        <taxon>Bacteria</taxon>
        <taxon>Pseudomonadati</taxon>
        <taxon>Pseudomonadota</taxon>
        <taxon>Betaproteobacteria</taxon>
        <taxon>Rhodocyclales</taxon>
        <taxon>Zoogloeaceae</taxon>
        <taxon>Thauera</taxon>
    </lineage>
</organism>